<dbReference type="Pfam" id="PF07093">
    <property type="entry name" value="SGT1"/>
    <property type="match status" value="1"/>
</dbReference>
<dbReference type="InterPro" id="IPR010770">
    <property type="entry name" value="Ecd"/>
</dbReference>
<feature type="region of interest" description="Disordered" evidence="1">
    <location>
        <begin position="490"/>
        <end position="590"/>
    </location>
</feature>
<dbReference type="EMBL" id="KZ678442">
    <property type="protein sequence ID" value="PSR85482.1"/>
    <property type="molecule type" value="Genomic_DNA"/>
</dbReference>
<evidence type="ECO:0000313" key="3">
    <source>
        <dbReference type="Proteomes" id="UP000241462"/>
    </source>
</evidence>
<dbReference type="Proteomes" id="UP000241462">
    <property type="component" value="Unassembled WGS sequence"/>
</dbReference>
<dbReference type="InParanoid" id="A0A2T3A800"/>
<feature type="region of interest" description="Disordered" evidence="1">
    <location>
        <begin position="433"/>
        <end position="469"/>
    </location>
</feature>
<dbReference type="GO" id="GO:0005634">
    <property type="term" value="C:nucleus"/>
    <property type="evidence" value="ECO:0007669"/>
    <property type="project" value="TreeGrafter"/>
</dbReference>
<gene>
    <name evidence="2" type="ORF">BD289DRAFT_409472</name>
</gene>
<keyword evidence="3" id="KW-1185">Reference proteome</keyword>
<accession>A0A2T3A800</accession>
<dbReference type="AlphaFoldDB" id="A0A2T3A800"/>
<proteinExistence type="predicted"/>
<protein>
    <submittedName>
        <fullName evidence="2">SGT1-like protein</fullName>
    </submittedName>
</protein>
<organism evidence="2 3">
    <name type="scientific">Coniella lustricola</name>
    <dbReference type="NCBI Taxonomy" id="2025994"/>
    <lineage>
        <taxon>Eukaryota</taxon>
        <taxon>Fungi</taxon>
        <taxon>Dikarya</taxon>
        <taxon>Ascomycota</taxon>
        <taxon>Pezizomycotina</taxon>
        <taxon>Sordariomycetes</taxon>
        <taxon>Sordariomycetidae</taxon>
        <taxon>Diaporthales</taxon>
        <taxon>Schizoparmaceae</taxon>
        <taxon>Coniella</taxon>
    </lineage>
</organism>
<dbReference type="PANTHER" id="PTHR13060">
    <property type="entry name" value="SGT1 PROTEIN HSGT1 SUPPRESSOR OF GCR2"/>
    <property type="match status" value="1"/>
</dbReference>
<reference evidence="2 3" key="1">
    <citation type="journal article" date="2018" name="Mycol. Prog.">
        <title>Coniella lustricola, a new species from submerged detritus.</title>
        <authorList>
            <person name="Raudabaugh D.B."/>
            <person name="Iturriaga T."/>
            <person name="Carver A."/>
            <person name="Mondo S."/>
            <person name="Pangilinan J."/>
            <person name="Lipzen A."/>
            <person name="He G."/>
            <person name="Amirebrahimi M."/>
            <person name="Grigoriev I.V."/>
            <person name="Miller A.N."/>
        </authorList>
    </citation>
    <scope>NUCLEOTIDE SEQUENCE [LARGE SCALE GENOMIC DNA]</scope>
    <source>
        <strain evidence="2 3">B22-T-1</strain>
    </source>
</reference>
<feature type="compositionally biased region" description="Acidic residues" evidence="1">
    <location>
        <begin position="518"/>
        <end position="527"/>
    </location>
</feature>
<feature type="compositionally biased region" description="Acidic residues" evidence="1">
    <location>
        <begin position="439"/>
        <end position="469"/>
    </location>
</feature>
<dbReference type="OrthoDB" id="27237at2759"/>
<evidence type="ECO:0000313" key="2">
    <source>
        <dbReference type="EMBL" id="PSR85482.1"/>
    </source>
</evidence>
<dbReference type="STRING" id="2025994.A0A2T3A800"/>
<sequence>MAENEVTEGGGPQGQTCQQFERILPENCLEYMLFFLEAKSSTRNTLTGLDTVRKAANQLCKQLTQDYIWQRDGFTLEIKNEAGLNYLHGITDYGDSIEDEWLIVYMLRELTKQFPDLWVRVSDSDGEFLLIEAANVLPKWLNPENDIYRAWIHGGQLWIVPLQKTDSGIQPQTIDLKQAVETLKDASDTLVHSAFIEAEAFYRLEKYPDQIQVSLHHAIATIPRRLAYVIHKLPKSIAPATEAFYLRDPTSMKPLMAQCPEQLTFAPEDLVDVSIKFTKVLYAQLKSQQFSCPPVWRDLLSVSEKEAAQAANDYSQKKHTRLELGMKVTSGFEMLAFGASKSNNRTTREVALILEDLNEDGDSVLPTDGEIAAWTDAGRDDDDCWMDINFEDFEKELDGRRGASSAQKFADVDAQADLRKIVSRFEAFLNDESAGMDGAEFDEMDNDDDDDDGEDDLNSEDGSDGEDCEVSFDEEEFARMMREMMGLPSTNTAAASKGKGKMLAGVSAARSDVVSTDTPEEDSEDEEIRQLSEQMAAELKSHGALNLDPAPPKKAKAIEDKGKGKAAASRTYTEEHEDTESQDAESEDDEVDIDYNLAKNLLESFKSQAGLAGPVSTMLADMGLRLPRDEDSAEDE</sequence>
<evidence type="ECO:0000256" key="1">
    <source>
        <dbReference type="SAM" id="MobiDB-lite"/>
    </source>
</evidence>
<name>A0A2T3A800_9PEZI</name>
<dbReference type="PANTHER" id="PTHR13060:SF0">
    <property type="entry name" value="PROTEIN ECDYSONELESS HOMOLOG"/>
    <property type="match status" value="1"/>
</dbReference>
<feature type="compositionally biased region" description="Acidic residues" evidence="1">
    <location>
        <begin position="575"/>
        <end position="590"/>
    </location>
</feature>